<feature type="transmembrane region" description="Helical" evidence="8">
    <location>
        <begin position="58"/>
        <end position="74"/>
    </location>
</feature>
<keyword evidence="6 8" id="KW-1133">Transmembrane helix</keyword>
<comment type="function">
    <text evidence="1">Involved in the import of GDP-mannose from the cytoplasm into the Golgi lumen.</text>
</comment>
<evidence type="ECO:0000256" key="3">
    <source>
        <dbReference type="ARBA" id="ARBA00010425"/>
    </source>
</evidence>
<feature type="transmembrane region" description="Helical" evidence="8">
    <location>
        <begin position="200"/>
        <end position="217"/>
    </location>
</feature>
<keyword evidence="11" id="KW-1185">Reference proteome</keyword>
<dbReference type="InterPro" id="IPR050186">
    <property type="entry name" value="TPT_transporter"/>
</dbReference>
<evidence type="ECO:0000256" key="8">
    <source>
        <dbReference type="SAM" id="Phobius"/>
    </source>
</evidence>
<evidence type="ECO:0000256" key="5">
    <source>
        <dbReference type="ARBA" id="ARBA00022692"/>
    </source>
</evidence>
<comment type="caution">
    <text evidence="10">The sequence shown here is derived from an EMBL/GenBank/DDBJ whole genome shotgun (WGS) entry which is preliminary data.</text>
</comment>
<protein>
    <recommendedName>
        <fullName evidence="9">Sugar phosphate transporter domain-containing protein</fullName>
    </recommendedName>
</protein>
<evidence type="ECO:0000256" key="4">
    <source>
        <dbReference type="ARBA" id="ARBA00011182"/>
    </source>
</evidence>
<dbReference type="Pfam" id="PF03151">
    <property type="entry name" value="TPT"/>
    <property type="match status" value="1"/>
</dbReference>
<reference evidence="10 11" key="1">
    <citation type="submission" date="2023-08" db="EMBL/GenBank/DDBJ databases">
        <title>Black Yeasts Isolated from many extreme environments.</title>
        <authorList>
            <person name="Coleine C."/>
            <person name="Stajich J.E."/>
            <person name="Selbmann L."/>
        </authorList>
    </citation>
    <scope>NUCLEOTIDE SEQUENCE [LARGE SCALE GENOMIC DNA]</scope>
    <source>
        <strain evidence="10 11">CCFEE 5885</strain>
    </source>
</reference>
<sequence length="376" mass="41376">MNGLMEKSLLDIEREPLNRQDVEQQLEGHVLEDDEKPIVSPTPTAPEHEHTVPTRKKLVALLGYFLCNVGLTLYNKAVLGKFHSPWLLTATHAGTSFIGCLILLWLGHFRMTKLTLRENLALFAFSLLFTANIAISNVSLAMVSVAFHQVVRGTTPFFTTLLYRWLFGRTFSTQTYLALLPVVFGVMIATYGDYTYTRSGFAMTLLGVMLAALKTIVTNKMMTGRLALGVWEILLRMSPLACAQSLVFASFNGELAGLFKYIQHEIFAAETPSMLLTTKSPIFFAIILIVNGALAFLLNVSSFTTNKLAGALTMTVCANVKQCLTILLGIILFDARVNSTTLLGIVITLSGGAMYSFVELDSKRRKLNQQTVGGGK</sequence>
<dbReference type="Proteomes" id="UP001345013">
    <property type="component" value="Unassembled WGS sequence"/>
</dbReference>
<comment type="subunit">
    <text evidence="4">Homooligomer.</text>
</comment>
<evidence type="ECO:0000313" key="10">
    <source>
        <dbReference type="EMBL" id="KAK5093205.1"/>
    </source>
</evidence>
<keyword evidence="5 8" id="KW-0812">Transmembrane</keyword>
<feature type="transmembrane region" description="Helical" evidence="8">
    <location>
        <begin position="86"/>
        <end position="107"/>
    </location>
</feature>
<dbReference type="InterPro" id="IPR004853">
    <property type="entry name" value="Sugar_P_trans_dom"/>
</dbReference>
<feature type="transmembrane region" description="Helical" evidence="8">
    <location>
        <begin position="119"/>
        <end position="140"/>
    </location>
</feature>
<evidence type="ECO:0000256" key="7">
    <source>
        <dbReference type="ARBA" id="ARBA00023136"/>
    </source>
</evidence>
<comment type="similarity">
    <text evidence="3">Belongs to the TPT transporter family. SLC35D subfamily.</text>
</comment>
<evidence type="ECO:0000256" key="1">
    <source>
        <dbReference type="ARBA" id="ARBA00003420"/>
    </source>
</evidence>
<dbReference type="EMBL" id="JAVRRG010000046">
    <property type="protein sequence ID" value="KAK5093205.1"/>
    <property type="molecule type" value="Genomic_DNA"/>
</dbReference>
<name>A0ABR0KBT1_9EURO</name>
<keyword evidence="7 8" id="KW-0472">Membrane</keyword>
<evidence type="ECO:0000313" key="11">
    <source>
        <dbReference type="Proteomes" id="UP001345013"/>
    </source>
</evidence>
<feature type="transmembrane region" description="Helical" evidence="8">
    <location>
        <begin position="175"/>
        <end position="194"/>
    </location>
</feature>
<accession>A0ABR0KBT1</accession>
<gene>
    <name evidence="10" type="ORF">LTR24_004466</name>
</gene>
<comment type="subcellular location">
    <subcellularLocation>
        <location evidence="2">Endoplasmic reticulum membrane</location>
        <topology evidence="2">Multi-pass membrane protein</topology>
    </subcellularLocation>
</comment>
<feature type="transmembrane region" description="Helical" evidence="8">
    <location>
        <begin position="339"/>
        <end position="358"/>
    </location>
</feature>
<evidence type="ECO:0000259" key="9">
    <source>
        <dbReference type="Pfam" id="PF03151"/>
    </source>
</evidence>
<dbReference type="InterPro" id="IPR037185">
    <property type="entry name" value="EmrE-like"/>
</dbReference>
<dbReference type="SUPFAM" id="SSF103481">
    <property type="entry name" value="Multidrug resistance efflux transporter EmrE"/>
    <property type="match status" value="1"/>
</dbReference>
<organism evidence="10 11">
    <name type="scientific">Lithohypha guttulata</name>
    <dbReference type="NCBI Taxonomy" id="1690604"/>
    <lineage>
        <taxon>Eukaryota</taxon>
        <taxon>Fungi</taxon>
        <taxon>Dikarya</taxon>
        <taxon>Ascomycota</taxon>
        <taxon>Pezizomycotina</taxon>
        <taxon>Eurotiomycetes</taxon>
        <taxon>Chaetothyriomycetidae</taxon>
        <taxon>Chaetothyriales</taxon>
        <taxon>Trichomeriaceae</taxon>
        <taxon>Lithohypha</taxon>
    </lineage>
</organism>
<dbReference type="PANTHER" id="PTHR11132">
    <property type="entry name" value="SOLUTE CARRIER FAMILY 35"/>
    <property type="match status" value="1"/>
</dbReference>
<feature type="transmembrane region" description="Helical" evidence="8">
    <location>
        <begin position="312"/>
        <end position="333"/>
    </location>
</feature>
<proteinExistence type="inferred from homology"/>
<evidence type="ECO:0000256" key="2">
    <source>
        <dbReference type="ARBA" id="ARBA00004477"/>
    </source>
</evidence>
<feature type="domain" description="Sugar phosphate transporter" evidence="9">
    <location>
        <begin position="60"/>
        <end position="356"/>
    </location>
</feature>
<evidence type="ECO:0000256" key="6">
    <source>
        <dbReference type="ARBA" id="ARBA00022989"/>
    </source>
</evidence>
<feature type="transmembrane region" description="Helical" evidence="8">
    <location>
        <begin position="282"/>
        <end position="300"/>
    </location>
</feature>